<evidence type="ECO:0000256" key="2">
    <source>
        <dbReference type="ARBA" id="ARBA00023002"/>
    </source>
</evidence>
<dbReference type="InterPro" id="IPR002347">
    <property type="entry name" value="SDR_fam"/>
</dbReference>
<dbReference type="EMBL" id="JACBZD010000001">
    <property type="protein sequence ID" value="NYI05492.1"/>
    <property type="molecule type" value="Genomic_DNA"/>
</dbReference>
<dbReference type="Gene3D" id="3.40.50.720">
    <property type="entry name" value="NAD(P)-binding Rossmann-like Domain"/>
    <property type="match status" value="1"/>
</dbReference>
<dbReference type="PANTHER" id="PTHR24321">
    <property type="entry name" value="DEHYDROGENASES, SHORT CHAIN"/>
    <property type="match status" value="1"/>
</dbReference>
<dbReference type="PANTHER" id="PTHR24321:SF8">
    <property type="entry name" value="ESTRADIOL 17-BETA-DEHYDROGENASE 8-RELATED"/>
    <property type="match status" value="1"/>
</dbReference>
<sequence>MGLLDDKVIVVTGASRGIGAAAARLFAAEGARLVLGARSADALEAVAGGVRAAGGDAVAVPADVSTAEGAERLVEAAVSRHGRLDGAFDNAAIGAAAGGLAELDEAGWDAIHDVGLRGVWLCLRAQIPAMLASGGGSIVINSSTSGLVGGGAGGAYQVAKHGVTGLVRSGTADYAGRGVRINAIAPGATLSEVVRDLFERHPEVEEGVLRRTPLGRAARPAEIAEAAAWLLSDRASYVTGAVLPVDGGYTAVRV</sequence>
<comment type="caution">
    <text evidence="3">The sequence shown here is derived from an EMBL/GenBank/DDBJ whole genome shotgun (WGS) entry which is preliminary data.</text>
</comment>
<protein>
    <submittedName>
        <fullName evidence="3">NAD(P)-dependent dehydrogenase (Short-subunit alcohol dehydrogenase family)</fullName>
    </submittedName>
</protein>
<dbReference type="FunFam" id="3.40.50.720:FF:000084">
    <property type="entry name" value="Short-chain dehydrogenase reductase"/>
    <property type="match status" value="1"/>
</dbReference>
<dbReference type="SUPFAM" id="SSF51735">
    <property type="entry name" value="NAD(P)-binding Rossmann-fold domains"/>
    <property type="match status" value="1"/>
</dbReference>
<dbReference type="InterPro" id="IPR036291">
    <property type="entry name" value="NAD(P)-bd_dom_sf"/>
</dbReference>
<reference evidence="3 4" key="1">
    <citation type="submission" date="2020-07" db="EMBL/GenBank/DDBJ databases">
        <title>Sequencing the genomes of 1000 actinobacteria strains.</title>
        <authorList>
            <person name="Klenk H.-P."/>
        </authorList>
    </citation>
    <scope>NUCLEOTIDE SEQUENCE [LARGE SCALE GENOMIC DNA]</scope>
    <source>
        <strain evidence="3 4">DSM 42178</strain>
    </source>
</reference>
<evidence type="ECO:0000256" key="1">
    <source>
        <dbReference type="ARBA" id="ARBA00006484"/>
    </source>
</evidence>
<organism evidence="3 4">
    <name type="scientific">Allostreptomyces psammosilenae</name>
    <dbReference type="NCBI Taxonomy" id="1892865"/>
    <lineage>
        <taxon>Bacteria</taxon>
        <taxon>Bacillati</taxon>
        <taxon>Actinomycetota</taxon>
        <taxon>Actinomycetes</taxon>
        <taxon>Kitasatosporales</taxon>
        <taxon>Streptomycetaceae</taxon>
        <taxon>Allostreptomyces</taxon>
    </lineage>
</organism>
<keyword evidence="2" id="KW-0560">Oxidoreductase</keyword>
<name>A0A853A4R6_9ACTN</name>
<evidence type="ECO:0000313" key="3">
    <source>
        <dbReference type="EMBL" id="NYI05492.1"/>
    </source>
</evidence>
<dbReference type="Proteomes" id="UP000567795">
    <property type="component" value="Unassembled WGS sequence"/>
</dbReference>
<comment type="similarity">
    <text evidence="1">Belongs to the short-chain dehydrogenases/reductases (SDR) family.</text>
</comment>
<dbReference type="PRINTS" id="PR00081">
    <property type="entry name" value="GDHRDH"/>
</dbReference>
<dbReference type="AlphaFoldDB" id="A0A853A4R6"/>
<dbReference type="CDD" id="cd05233">
    <property type="entry name" value="SDR_c"/>
    <property type="match status" value="1"/>
</dbReference>
<dbReference type="RefSeq" id="WP_179814224.1">
    <property type="nucleotide sequence ID" value="NZ_JACBZD010000001.1"/>
</dbReference>
<accession>A0A853A4R6</accession>
<proteinExistence type="inferred from homology"/>
<gene>
    <name evidence="3" type="ORF">FHU37_002435</name>
</gene>
<dbReference type="GO" id="GO:0016491">
    <property type="term" value="F:oxidoreductase activity"/>
    <property type="evidence" value="ECO:0007669"/>
    <property type="project" value="UniProtKB-KW"/>
</dbReference>
<evidence type="ECO:0000313" key="4">
    <source>
        <dbReference type="Proteomes" id="UP000567795"/>
    </source>
</evidence>
<dbReference type="Pfam" id="PF13561">
    <property type="entry name" value="adh_short_C2"/>
    <property type="match status" value="1"/>
</dbReference>
<keyword evidence="4" id="KW-1185">Reference proteome</keyword>